<feature type="region of interest" description="Disordered" evidence="1">
    <location>
        <begin position="268"/>
        <end position="332"/>
    </location>
</feature>
<gene>
    <name evidence="2" type="ORF">IWX46DRAFT_583284</name>
</gene>
<name>A0ABR1LRZ9_9PEZI</name>
<dbReference type="Proteomes" id="UP001365128">
    <property type="component" value="Unassembled WGS sequence"/>
</dbReference>
<evidence type="ECO:0000256" key="1">
    <source>
        <dbReference type="SAM" id="MobiDB-lite"/>
    </source>
</evidence>
<organism evidence="2 3">
    <name type="scientific">Phyllosticta citricarpa</name>
    <dbReference type="NCBI Taxonomy" id="55181"/>
    <lineage>
        <taxon>Eukaryota</taxon>
        <taxon>Fungi</taxon>
        <taxon>Dikarya</taxon>
        <taxon>Ascomycota</taxon>
        <taxon>Pezizomycotina</taxon>
        <taxon>Dothideomycetes</taxon>
        <taxon>Dothideomycetes incertae sedis</taxon>
        <taxon>Botryosphaeriales</taxon>
        <taxon>Phyllostictaceae</taxon>
        <taxon>Phyllosticta</taxon>
    </lineage>
</organism>
<feature type="compositionally biased region" description="Polar residues" evidence="1">
    <location>
        <begin position="293"/>
        <end position="303"/>
    </location>
</feature>
<reference evidence="2 3" key="1">
    <citation type="submission" date="2024-04" db="EMBL/GenBank/DDBJ databases">
        <title>Phyllosticta paracitricarpa is synonymous to the EU quarantine fungus P. citricarpa based on phylogenomic analyses.</title>
        <authorList>
            <consortium name="Lawrence Berkeley National Laboratory"/>
            <person name="Van Ingen-Buijs V.A."/>
            <person name="Van Westerhoven A.C."/>
            <person name="Haridas S."/>
            <person name="Skiadas P."/>
            <person name="Martin F."/>
            <person name="Groenewald J.Z."/>
            <person name="Crous P.W."/>
            <person name="Seidl M.F."/>
        </authorList>
    </citation>
    <scope>NUCLEOTIDE SEQUENCE [LARGE SCALE GENOMIC DNA]</scope>
    <source>
        <strain evidence="2 3">CBS 122670</strain>
    </source>
</reference>
<accession>A0ABR1LRZ9</accession>
<evidence type="ECO:0000313" key="2">
    <source>
        <dbReference type="EMBL" id="KAK7537958.1"/>
    </source>
</evidence>
<dbReference type="EMBL" id="JBBPDW010000031">
    <property type="protein sequence ID" value="KAK7537958.1"/>
    <property type="molecule type" value="Genomic_DNA"/>
</dbReference>
<protein>
    <submittedName>
        <fullName evidence="2">Uncharacterized protein</fullName>
    </submittedName>
</protein>
<evidence type="ECO:0000313" key="3">
    <source>
        <dbReference type="Proteomes" id="UP001365128"/>
    </source>
</evidence>
<sequence>MPPRCTVVAPPSVSLLFRTLHFVAGVYMLRASIPARVNRLSGASGVQFGCVGHEEGAGAATGGLHRGQGRCCDKEIALQLEMLLQPLNSCVSSQYAHREAPMDVVSSTGAVGDITGSANGLKTASLSISSTPTSKHPSSTSPIMVFGVIVFATMHRLSPRHNPVGDEWTWRTYFCTGRKKRQPENLHYEPNYLATLNVRPGRGIGETETPIPAHLRSRLHVPHPTSIVVRINGPDTPPPSPHGDEVRPDWPEPCYPRAFYERMQRELEAEQNGGSLPRYSRDNGRENSRPPHYSTNDPGQSEVTLPRYSRNLGPGDSHTVMSNRPATPGEQV</sequence>
<feature type="region of interest" description="Disordered" evidence="1">
    <location>
        <begin position="228"/>
        <end position="253"/>
    </location>
</feature>
<feature type="compositionally biased region" description="Basic and acidic residues" evidence="1">
    <location>
        <begin position="279"/>
        <end position="289"/>
    </location>
</feature>
<proteinExistence type="predicted"/>
<keyword evidence="3" id="KW-1185">Reference proteome</keyword>
<comment type="caution">
    <text evidence="2">The sequence shown here is derived from an EMBL/GenBank/DDBJ whole genome shotgun (WGS) entry which is preliminary data.</text>
</comment>